<evidence type="ECO:0000256" key="3">
    <source>
        <dbReference type="ARBA" id="ARBA00022448"/>
    </source>
</evidence>
<evidence type="ECO:0000256" key="11">
    <source>
        <dbReference type="ARBA" id="ARBA00044884"/>
    </source>
</evidence>
<dbReference type="PANTHER" id="PTHR23512">
    <property type="entry name" value="MAJOR FACILITATOR SUPERFAMILY DOMAIN-CONTAINING PROTEIN 1"/>
    <property type="match status" value="1"/>
</dbReference>
<comment type="catalytic activity">
    <reaction evidence="16">
        <text>L-lysyl-L-lysine(out) = L-lysyl-L-lysine(in)</text>
        <dbReference type="Rhea" id="RHEA:79403"/>
        <dbReference type="ChEBI" id="CHEBI:229956"/>
    </reaction>
</comment>
<comment type="catalytic activity">
    <reaction evidence="18">
        <text>L-histidyl-L-alpha-amino acid(out) = L-histidyl-L-alpha-amino acid(in)</text>
        <dbReference type="Rhea" id="RHEA:79379"/>
        <dbReference type="ChEBI" id="CHEBI:229964"/>
    </reaction>
</comment>
<accession>X1H9X9</accession>
<comment type="similarity">
    <text evidence="2">Belongs to the major facilitator superfamily.</text>
</comment>
<evidence type="ECO:0000256" key="21">
    <source>
        <dbReference type="ARBA" id="ARBA00044985"/>
    </source>
</evidence>
<evidence type="ECO:0000256" key="22">
    <source>
        <dbReference type="ARBA" id="ARBA00045018"/>
    </source>
</evidence>
<comment type="catalytic activity">
    <reaction evidence="10">
        <text>L-alpha-aminoacyl-L-arginine(out) = L-alpha-aminoacyl-L-arginine(in)</text>
        <dbReference type="Rhea" id="RHEA:79367"/>
        <dbReference type="ChEBI" id="CHEBI:229968"/>
    </reaction>
</comment>
<evidence type="ECO:0000256" key="14">
    <source>
        <dbReference type="ARBA" id="ARBA00044898"/>
    </source>
</evidence>
<comment type="subunit">
    <text evidence="24">Homodimer. Interacts with lysosomal protein GLMP (via lumenal domain); the interaction starts while both proteins are still in the endoplasmic reticulum and is required for stabilization of MFSD1 in lysosomes but has no direct effect on its targeting to lysosomes or transporter activity.</text>
</comment>
<comment type="catalytic activity">
    <reaction evidence="12">
        <text>L-lysyl-L-alpha-amino acid(out) = L-lysyl-L-alpha-amino acid(in)</text>
        <dbReference type="Rhea" id="RHEA:79387"/>
        <dbReference type="ChEBI" id="CHEBI:229965"/>
    </reaction>
</comment>
<evidence type="ECO:0000256" key="16">
    <source>
        <dbReference type="ARBA" id="ARBA00044900"/>
    </source>
</evidence>
<gene>
    <name evidence="27" type="ORF">S03H2_52568</name>
</gene>
<dbReference type="PROSITE" id="PS50850">
    <property type="entry name" value="MFS"/>
    <property type="match status" value="1"/>
</dbReference>
<proteinExistence type="inferred from homology"/>
<evidence type="ECO:0000256" key="6">
    <source>
        <dbReference type="ARBA" id="ARBA00023136"/>
    </source>
</evidence>
<dbReference type="GO" id="GO:0022857">
    <property type="term" value="F:transmembrane transporter activity"/>
    <property type="evidence" value="ECO:0007669"/>
    <property type="project" value="InterPro"/>
</dbReference>
<dbReference type="AlphaFoldDB" id="X1H9X9"/>
<evidence type="ECO:0000256" key="8">
    <source>
        <dbReference type="ARBA" id="ARBA00044876"/>
    </source>
</evidence>
<comment type="caution">
    <text evidence="27">The sequence shown here is derived from an EMBL/GenBank/DDBJ whole genome shotgun (WGS) entry which is preliminary data.</text>
</comment>
<dbReference type="InterPro" id="IPR036259">
    <property type="entry name" value="MFS_trans_sf"/>
</dbReference>
<feature type="transmembrane region" description="Helical" evidence="25">
    <location>
        <begin position="71"/>
        <end position="91"/>
    </location>
</feature>
<keyword evidence="4 25" id="KW-0812">Transmembrane</keyword>
<evidence type="ECO:0000256" key="5">
    <source>
        <dbReference type="ARBA" id="ARBA00022989"/>
    </source>
</evidence>
<comment type="subcellular location">
    <subcellularLocation>
        <location evidence="1">Lysosome membrane</location>
        <topology evidence="1">Multi-pass membrane protein</topology>
    </subcellularLocation>
</comment>
<evidence type="ECO:0000256" key="25">
    <source>
        <dbReference type="SAM" id="Phobius"/>
    </source>
</evidence>
<evidence type="ECO:0000256" key="20">
    <source>
        <dbReference type="ARBA" id="ARBA00044924"/>
    </source>
</evidence>
<evidence type="ECO:0000256" key="17">
    <source>
        <dbReference type="ARBA" id="ARBA00044903"/>
    </source>
</evidence>
<comment type="catalytic activity">
    <reaction evidence="8">
        <text>L-lysyl-L-alanine(out) = L-lysyl-L-alanine(in)</text>
        <dbReference type="Rhea" id="RHEA:79399"/>
        <dbReference type="ChEBI" id="CHEBI:229954"/>
    </reaction>
</comment>
<keyword evidence="3" id="KW-0813">Transport</keyword>
<comment type="catalytic activity">
    <reaction evidence="19">
        <text>L-alanyl-L-lysine(out) = L-alanyl-L-lysine(in)</text>
        <dbReference type="Rhea" id="RHEA:79415"/>
        <dbReference type="ChEBI" id="CHEBI:192470"/>
    </reaction>
</comment>
<comment type="catalytic activity">
    <reaction evidence="14">
        <text>L-aspartyl-L-lysine(out) = L-aspartyl-L-lysine(in)</text>
        <dbReference type="Rhea" id="RHEA:79411"/>
        <dbReference type="ChEBI" id="CHEBI:229953"/>
    </reaction>
</comment>
<evidence type="ECO:0000256" key="23">
    <source>
        <dbReference type="ARBA" id="ARBA00045709"/>
    </source>
</evidence>
<evidence type="ECO:0000256" key="2">
    <source>
        <dbReference type="ARBA" id="ARBA00008335"/>
    </source>
</evidence>
<feature type="domain" description="Major facilitator superfamily (MFS) profile" evidence="26">
    <location>
        <begin position="1"/>
        <end position="215"/>
    </location>
</feature>
<organism evidence="27">
    <name type="scientific">marine sediment metagenome</name>
    <dbReference type="NCBI Taxonomy" id="412755"/>
    <lineage>
        <taxon>unclassified sequences</taxon>
        <taxon>metagenomes</taxon>
        <taxon>ecological metagenomes</taxon>
    </lineage>
</organism>
<dbReference type="InterPro" id="IPR011701">
    <property type="entry name" value="MFS"/>
</dbReference>
<evidence type="ECO:0000256" key="24">
    <source>
        <dbReference type="ARBA" id="ARBA00046376"/>
    </source>
</evidence>
<comment type="catalytic activity">
    <reaction evidence="13">
        <text>L-alpha-aminoacyl-L-lysine(out) = L-alpha-aminoacyl-L-lysine(in)</text>
        <dbReference type="Rhea" id="RHEA:79383"/>
        <dbReference type="ChEBI" id="CHEBI:229966"/>
    </reaction>
</comment>
<keyword evidence="7" id="KW-0458">Lysosome</keyword>
<feature type="transmembrane region" description="Helical" evidence="25">
    <location>
        <begin position="131"/>
        <end position="154"/>
    </location>
</feature>
<evidence type="ECO:0000256" key="4">
    <source>
        <dbReference type="ARBA" id="ARBA00022692"/>
    </source>
</evidence>
<evidence type="ECO:0000259" key="26">
    <source>
        <dbReference type="PROSITE" id="PS50850"/>
    </source>
</evidence>
<keyword evidence="5 25" id="KW-1133">Transmembrane helix</keyword>
<evidence type="ECO:0000256" key="19">
    <source>
        <dbReference type="ARBA" id="ARBA00044919"/>
    </source>
</evidence>
<dbReference type="PANTHER" id="PTHR23512:SF3">
    <property type="entry name" value="MAJOR FACILITATOR SUPERFAMILY DOMAIN-CONTAINING PROTEIN 1"/>
    <property type="match status" value="1"/>
</dbReference>
<comment type="catalytic activity">
    <reaction evidence="9">
        <text>L-histidyl-glycine(out) = L-histidyl-glycine(in)</text>
        <dbReference type="Rhea" id="RHEA:79395"/>
        <dbReference type="ChEBI" id="CHEBI:229957"/>
    </reaction>
</comment>
<dbReference type="Gene3D" id="1.20.1250.20">
    <property type="entry name" value="MFS general substrate transporter like domains"/>
    <property type="match status" value="1"/>
</dbReference>
<feature type="transmembrane region" description="Helical" evidence="25">
    <location>
        <begin position="45"/>
        <end position="64"/>
    </location>
</feature>
<comment type="catalytic activity">
    <reaction evidence="17">
        <text>L-arginyl-glycine(out) = L-arginyl-glycine(in)</text>
        <dbReference type="Rhea" id="RHEA:79391"/>
        <dbReference type="ChEBI" id="CHEBI:229955"/>
    </reaction>
</comment>
<evidence type="ECO:0000256" key="13">
    <source>
        <dbReference type="ARBA" id="ARBA00044893"/>
    </source>
</evidence>
<keyword evidence="6 25" id="KW-0472">Membrane</keyword>
<reference evidence="27" key="1">
    <citation type="journal article" date="2014" name="Front. Microbiol.">
        <title>High frequency of phylogenetically diverse reductive dehalogenase-homologous genes in deep subseafloor sedimentary metagenomes.</title>
        <authorList>
            <person name="Kawai M."/>
            <person name="Futagami T."/>
            <person name="Toyoda A."/>
            <person name="Takaki Y."/>
            <person name="Nishi S."/>
            <person name="Hori S."/>
            <person name="Arai W."/>
            <person name="Tsubouchi T."/>
            <person name="Morono Y."/>
            <person name="Uchiyama I."/>
            <person name="Ito T."/>
            <person name="Fujiyama A."/>
            <person name="Inagaki F."/>
            <person name="Takami H."/>
        </authorList>
    </citation>
    <scope>NUCLEOTIDE SEQUENCE</scope>
    <source>
        <strain evidence="27">Expedition CK06-06</strain>
    </source>
</reference>
<comment type="function">
    <text evidence="23">Lysosomal dipeptide uniporter that selectively exports lysine, arginine or histidine-containing dipeptides with a net positive charge from the lysosome lumen into the cytosol. Could play a role in a specific type of protein O-glycosylation indirectly regulating macrophages migration and tissue invasion. Also essential for liver homeostasis.</text>
</comment>
<comment type="catalytic activity">
    <reaction evidence="11">
        <text>L-alpha-aminoacyl-L-histidine(out) = L-alpha-aminoacyl-L-histidine(in)</text>
        <dbReference type="Rhea" id="RHEA:79375"/>
        <dbReference type="ChEBI" id="CHEBI:229967"/>
    </reaction>
</comment>
<evidence type="ECO:0000256" key="18">
    <source>
        <dbReference type="ARBA" id="ARBA00044912"/>
    </source>
</evidence>
<dbReference type="Pfam" id="PF07690">
    <property type="entry name" value="MFS_1"/>
    <property type="match status" value="1"/>
</dbReference>
<evidence type="ECO:0000313" key="27">
    <source>
        <dbReference type="EMBL" id="GAH66971.1"/>
    </source>
</evidence>
<dbReference type="GO" id="GO:0005765">
    <property type="term" value="C:lysosomal membrane"/>
    <property type="evidence" value="ECO:0007669"/>
    <property type="project" value="UniProtKB-SubCell"/>
</dbReference>
<comment type="catalytic activity">
    <reaction evidence="20">
        <text>L-lysyl-glycine(out) = L-lysyl-glycine(in)</text>
        <dbReference type="Rhea" id="RHEA:79407"/>
        <dbReference type="ChEBI" id="CHEBI:191202"/>
    </reaction>
</comment>
<feature type="non-terminal residue" evidence="27">
    <location>
        <position position="1"/>
    </location>
</feature>
<evidence type="ECO:0000256" key="10">
    <source>
        <dbReference type="ARBA" id="ARBA00044881"/>
    </source>
</evidence>
<sequence>AVFPFIQYAPDLLVNKFGLTSEFPDMSGESFLKWLGAIFSNGPKVASLIPLGTILFTPIFGRIVDKKGKAASLMILGSLLLIFAHLSLSVFQNLTLGYIGLLLLGIAFSLVPAAMWPSVAKIVVENRLGTAYAMMFTIQNVGLALFFWGIGKVLDLANRGNIDAIRAGEMNYNYNVPIFMLVILGVIAIFLANRLRKRDKIDKYGLELPSGVKPE</sequence>
<dbReference type="InterPro" id="IPR052187">
    <property type="entry name" value="MFSD1"/>
</dbReference>
<evidence type="ECO:0000256" key="15">
    <source>
        <dbReference type="ARBA" id="ARBA00044899"/>
    </source>
</evidence>
<evidence type="ECO:0000256" key="12">
    <source>
        <dbReference type="ARBA" id="ARBA00044891"/>
    </source>
</evidence>
<dbReference type="SUPFAM" id="SSF103473">
    <property type="entry name" value="MFS general substrate transporter"/>
    <property type="match status" value="1"/>
</dbReference>
<dbReference type="InterPro" id="IPR020846">
    <property type="entry name" value="MFS_dom"/>
</dbReference>
<feature type="transmembrane region" description="Helical" evidence="25">
    <location>
        <begin position="174"/>
        <end position="193"/>
    </location>
</feature>
<evidence type="ECO:0000256" key="7">
    <source>
        <dbReference type="ARBA" id="ARBA00023228"/>
    </source>
</evidence>
<evidence type="ECO:0000256" key="9">
    <source>
        <dbReference type="ARBA" id="ARBA00044878"/>
    </source>
</evidence>
<name>X1H9X9_9ZZZZ</name>
<comment type="catalytic activity">
    <reaction evidence="15">
        <text>L-arginyl-L-alpha-amino acid(out) = L-arginyl-L-alpha-amino acid(in)</text>
        <dbReference type="Rhea" id="RHEA:79371"/>
        <dbReference type="ChEBI" id="CHEBI:84315"/>
    </reaction>
</comment>
<protein>
    <recommendedName>
        <fullName evidence="21">Lysosomal dipeptide transporter MFSD1</fullName>
    </recommendedName>
    <alternativeName>
        <fullName evidence="22">Major facilitator superfamily domain-containing protein 1</fullName>
    </alternativeName>
</protein>
<dbReference type="EMBL" id="BARU01033395">
    <property type="protein sequence ID" value="GAH66971.1"/>
    <property type="molecule type" value="Genomic_DNA"/>
</dbReference>
<feature type="transmembrane region" description="Helical" evidence="25">
    <location>
        <begin position="97"/>
        <end position="119"/>
    </location>
</feature>
<evidence type="ECO:0000256" key="1">
    <source>
        <dbReference type="ARBA" id="ARBA00004155"/>
    </source>
</evidence>